<protein>
    <submittedName>
        <fullName evidence="1">Type IV toxin-antitoxin system YeeU family antitoxin</fullName>
    </submittedName>
</protein>
<organism evidence="1 2">
    <name type="scientific">Lelliottia wanjuensis</name>
    <dbReference type="NCBI Taxonomy" id="3050585"/>
    <lineage>
        <taxon>Bacteria</taxon>
        <taxon>Pseudomonadati</taxon>
        <taxon>Pseudomonadota</taxon>
        <taxon>Gammaproteobacteria</taxon>
        <taxon>Enterobacterales</taxon>
        <taxon>Enterobacteriaceae</taxon>
        <taxon>Lelliottia</taxon>
    </lineage>
</organism>
<dbReference type="SUPFAM" id="SSF143737">
    <property type="entry name" value="YeeU-like"/>
    <property type="match status" value="1"/>
</dbReference>
<accession>A0AAP4LCD3</accession>
<dbReference type="RefSeq" id="WP_285148409.1">
    <property type="nucleotide sequence ID" value="NZ_JASSOM010000074.1"/>
</dbReference>
<dbReference type="InterPro" id="IPR038025">
    <property type="entry name" value="CbeA_sf"/>
</dbReference>
<comment type="caution">
    <text evidence="1">The sequence shown here is derived from an EMBL/GenBank/DDBJ whole genome shotgun (WGS) entry which is preliminary data.</text>
</comment>
<dbReference type="GO" id="GO:0051495">
    <property type="term" value="P:positive regulation of cytoskeleton organization"/>
    <property type="evidence" value="ECO:0007669"/>
    <property type="project" value="InterPro"/>
</dbReference>
<dbReference type="Pfam" id="PF06154">
    <property type="entry name" value="CbeA_antitoxin"/>
    <property type="match status" value="1"/>
</dbReference>
<sequence>MSENHSPAPVWGLRDDITPSFGARLVQEGHNLHYLADRAGLSGEFTPEQLQALEASFPQFVKQMEAALKSWQLDPRRAKRHRCTLNGLTCESDTNGSFGYVYATIYPTYTAQ</sequence>
<evidence type="ECO:0000313" key="2">
    <source>
        <dbReference type="Proteomes" id="UP001223214"/>
    </source>
</evidence>
<gene>
    <name evidence="1" type="ORF">QQF32_19905</name>
</gene>
<dbReference type="AlphaFoldDB" id="A0AAP4LCD3"/>
<name>A0AAP4LCD3_9ENTR</name>
<reference evidence="1 2" key="1">
    <citation type="submission" date="2023-06" db="EMBL/GenBank/DDBJ databases">
        <title>Identification and characterization of antibiotic-resistant Gram-negative bacteria.</title>
        <authorList>
            <person name="Cho G.-S."/>
            <person name="Lee J."/>
            <person name="Tai E."/>
            <person name="Jeong S."/>
            <person name="Kim I."/>
            <person name="Kim B.-E."/>
            <person name="Jeong M.-I."/>
            <person name="Oh K.-K."/>
            <person name="Franz C.M.A.P."/>
        </authorList>
    </citation>
    <scope>NUCLEOTIDE SEQUENCE [LARGE SCALE GENOMIC DNA]</scope>
    <source>
        <strain evidence="1 2">V106_12</strain>
    </source>
</reference>
<proteinExistence type="predicted"/>
<dbReference type="InterPro" id="IPR009320">
    <property type="entry name" value="Antitoxin_CbeA"/>
</dbReference>
<evidence type="ECO:0000313" key="1">
    <source>
        <dbReference type="EMBL" id="MDK9365462.1"/>
    </source>
</evidence>
<dbReference type="Gene3D" id="3.30.450.20">
    <property type="entry name" value="PAS domain"/>
    <property type="match status" value="1"/>
</dbReference>
<dbReference type="Proteomes" id="UP001223214">
    <property type="component" value="Unassembled WGS sequence"/>
</dbReference>
<dbReference type="EMBL" id="JASSOM010000074">
    <property type="protein sequence ID" value="MDK9365462.1"/>
    <property type="molecule type" value="Genomic_DNA"/>
</dbReference>
<keyword evidence="2" id="KW-1185">Reference proteome</keyword>